<protein>
    <recommendedName>
        <fullName evidence="5">Outer membrane protein beta-barrel domain-containing protein</fullName>
    </recommendedName>
</protein>
<feature type="compositionally biased region" description="Low complexity" evidence="1">
    <location>
        <begin position="221"/>
        <end position="230"/>
    </location>
</feature>
<evidence type="ECO:0008006" key="5">
    <source>
        <dbReference type="Google" id="ProtNLM"/>
    </source>
</evidence>
<feature type="compositionally biased region" description="Pro residues" evidence="1">
    <location>
        <begin position="120"/>
        <end position="130"/>
    </location>
</feature>
<keyword evidence="2" id="KW-0812">Transmembrane</keyword>
<feature type="region of interest" description="Disordered" evidence="1">
    <location>
        <begin position="112"/>
        <end position="132"/>
    </location>
</feature>
<evidence type="ECO:0000313" key="3">
    <source>
        <dbReference type="EMBL" id="GAA3921907.1"/>
    </source>
</evidence>
<reference evidence="4" key="1">
    <citation type="journal article" date="2019" name="Int. J. Syst. Evol. Microbiol.">
        <title>The Global Catalogue of Microorganisms (GCM) 10K type strain sequencing project: providing services to taxonomists for standard genome sequencing and annotation.</title>
        <authorList>
            <consortium name="The Broad Institute Genomics Platform"/>
            <consortium name="The Broad Institute Genome Sequencing Center for Infectious Disease"/>
            <person name="Wu L."/>
            <person name="Ma J."/>
        </authorList>
    </citation>
    <scope>NUCLEOTIDE SEQUENCE [LARGE SCALE GENOMIC DNA]</scope>
    <source>
        <strain evidence="4">JCM 17214</strain>
    </source>
</reference>
<organism evidence="3 4">
    <name type="scientific">Hymenobacter algoricola</name>
    <dbReference type="NCBI Taxonomy" id="486267"/>
    <lineage>
        <taxon>Bacteria</taxon>
        <taxon>Pseudomonadati</taxon>
        <taxon>Bacteroidota</taxon>
        <taxon>Cytophagia</taxon>
        <taxon>Cytophagales</taxon>
        <taxon>Hymenobacteraceae</taxon>
        <taxon>Hymenobacter</taxon>
    </lineage>
</organism>
<dbReference type="Proteomes" id="UP001499909">
    <property type="component" value="Unassembled WGS sequence"/>
</dbReference>
<keyword evidence="4" id="KW-1185">Reference proteome</keyword>
<evidence type="ECO:0000256" key="2">
    <source>
        <dbReference type="SAM" id="Phobius"/>
    </source>
</evidence>
<dbReference type="EMBL" id="BAABDH010000012">
    <property type="protein sequence ID" value="GAA3921907.1"/>
    <property type="molecule type" value="Genomic_DNA"/>
</dbReference>
<evidence type="ECO:0000256" key="1">
    <source>
        <dbReference type="SAM" id="MobiDB-lite"/>
    </source>
</evidence>
<feature type="transmembrane region" description="Helical" evidence="2">
    <location>
        <begin position="51"/>
        <end position="70"/>
    </location>
</feature>
<comment type="caution">
    <text evidence="3">The sequence shown here is derived from an EMBL/GenBank/DDBJ whole genome shotgun (WGS) entry which is preliminary data.</text>
</comment>
<proteinExistence type="predicted"/>
<name>A0ABP7MIJ5_9BACT</name>
<accession>A0ABP7MIJ5</accession>
<sequence length="543" mass="56981">MHTPDMSDEELDALFQRSAEHYPDAHNLSAWLALERKLEAAAVQQQVRGKVLRIFALEAVIVLLALLGWVDFSRRQAASLAASAAALVTTAPAGAPLATTAAAIARPAAEAASGSAAQPNTPPAGPPVPAQLPQAGAKVLTGEPAVAATEASAVALGPLAHIAARPRPSLARTPRTAVSSRPAARRRTENFRQQGARPTAAPVAFTLIPPPKARPRRPRELAAAAVRPAPELSGVAQPDPQAQANRHVETAASPPAGIPLVPAGVADQAPKSTSEPVVVGSAALVSPSGSSAADSASSAALLPQTPVTDSLALLPTGPPAPAIAVADSAAAAPRVPTARPLARLTVALQYAPELSTVRWASYTAPGSNVGVQLEYRFAPKWRLSAGVLRSVKRYAARGTDYHPPTQYWTNYYTIDEVEATCRITDIPLNLRYDVLQRARAAVFASVGVSSLLMRQEDYRYYYLYKGNPVARSWGLRRGSNHLLSILNLSAGYERTLGGRWAVQAEPFVKIPLGGVGFGKVKLSSAGAFLSLKYALWPAVAVAR</sequence>
<feature type="region of interest" description="Disordered" evidence="1">
    <location>
        <begin position="166"/>
        <end position="272"/>
    </location>
</feature>
<keyword evidence="2" id="KW-0472">Membrane</keyword>
<gene>
    <name evidence="3" type="ORF">GCM10022406_05050</name>
</gene>
<keyword evidence="2" id="KW-1133">Transmembrane helix</keyword>
<evidence type="ECO:0000313" key="4">
    <source>
        <dbReference type="Proteomes" id="UP001499909"/>
    </source>
</evidence>